<reference evidence="1" key="1">
    <citation type="submission" date="2018-07" db="EMBL/GenBank/DDBJ databases">
        <title>Genome assembly of strain Ka43.</title>
        <authorList>
            <person name="Kukolya J."/>
            <person name="Nagy I."/>
            <person name="Horvath B."/>
            <person name="Toth A."/>
        </authorList>
    </citation>
    <scope>NUCLEOTIDE SEQUENCE</scope>
    <source>
        <strain evidence="1">KB43</strain>
    </source>
</reference>
<name>A0A928V183_9GAMM</name>
<proteinExistence type="predicted"/>
<dbReference type="EMBL" id="PRDL01000001">
    <property type="protein sequence ID" value="MBE8715923.1"/>
    <property type="molecule type" value="Genomic_DNA"/>
</dbReference>
<evidence type="ECO:0000313" key="2">
    <source>
        <dbReference type="Proteomes" id="UP000652567"/>
    </source>
</evidence>
<dbReference type="AlphaFoldDB" id="A0A928V183"/>
<keyword evidence="2" id="KW-1185">Reference proteome</keyword>
<organism evidence="1 2">
    <name type="scientific">Cellvibrio polysaccharolyticus</name>
    <dbReference type="NCBI Taxonomy" id="2082724"/>
    <lineage>
        <taxon>Bacteria</taxon>
        <taxon>Pseudomonadati</taxon>
        <taxon>Pseudomonadota</taxon>
        <taxon>Gammaproteobacteria</taxon>
        <taxon>Cellvibrionales</taxon>
        <taxon>Cellvibrionaceae</taxon>
        <taxon>Cellvibrio</taxon>
    </lineage>
</organism>
<sequence length="428" mass="47403">MFRVLIIGYVWPEPRSSAAGSRMMQLIEVFLARNWQITFASAAQLSPHRADLTALGIAEMTVALNCDSFNNQVHQLQPDLVLFDRFFTEEQFGWRVEAVCPNAIRVLDTEDLHSLRHARELQLKQQLAAAPAGSPYYALPPATNASVTDAVQWISHSDTGLRELAAIYRCDLTLMISPVEMELLQQGCGVPASLLHYCPFLLDEPPVAEGSDFAQRQDFLSIGNFRHQPNWDAVLCLKNTLWPAIRAQLPKARLLVYGAYPPPKATALHNPREGFIVAGWVDDAAAAMRAARVCLAPLRFGAGLKGKLIEAMQNGTPSVTTPTGAEGMHGQLPWPGAIADNNADFVNQAVALYSDPGQWQQTRDRAAVLLREVFPRPALTAALQQRLDDLIADINGQRQRNIVGSMLRHHLHKSHQYMSQWIAAKNRG</sequence>
<dbReference type="SUPFAM" id="SSF53756">
    <property type="entry name" value="UDP-Glycosyltransferase/glycogen phosphorylase"/>
    <property type="match status" value="1"/>
</dbReference>
<dbReference type="Proteomes" id="UP000652567">
    <property type="component" value="Unassembled WGS sequence"/>
</dbReference>
<accession>A0A928V183</accession>
<dbReference type="Gene3D" id="3.40.50.2000">
    <property type="entry name" value="Glycogen Phosphorylase B"/>
    <property type="match status" value="1"/>
</dbReference>
<protein>
    <submittedName>
        <fullName evidence="1">Glycosyltransferase</fullName>
    </submittedName>
</protein>
<dbReference type="Pfam" id="PF13692">
    <property type="entry name" value="Glyco_trans_1_4"/>
    <property type="match status" value="1"/>
</dbReference>
<gene>
    <name evidence="1" type="ORF">C4F51_01810</name>
</gene>
<dbReference type="RefSeq" id="WP_193906634.1">
    <property type="nucleotide sequence ID" value="NZ_PRDL01000001.1"/>
</dbReference>
<evidence type="ECO:0000313" key="1">
    <source>
        <dbReference type="EMBL" id="MBE8715923.1"/>
    </source>
</evidence>
<comment type="caution">
    <text evidence="1">The sequence shown here is derived from an EMBL/GenBank/DDBJ whole genome shotgun (WGS) entry which is preliminary data.</text>
</comment>